<proteinExistence type="predicted"/>
<dbReference type="EMBL" id="UINC01109167">
    <property type="protein sequence ID" value="SVC75802.1"/>
    <property type="molecule type" value="Genomic_DNA"/>
</dbReference>
<sequence>MKKLIFTILILLSLEVRSQNSVIKEELLLYSQFGEFCTMCEAVLLCEEGEEKSYNFIPNTGNFTLYHLRTRTFLSQISTIWEFFIKNFDGYKIKGHKRPVNIITIASDQWSKPMISDAKISIDPDLIYIEDRMINRVNNEWMNNANESIGFCYRLPLWASIEKIGKKTN</sequence>
<organism evidence="1">
    <name type="scientific">marine metagenome</name>
    <dbReference type="NCBI Taxonomy" id="408172"/>
    <lineage>
        <taxon>unclassified sequences</taxon>
        <taxon>metagenomes</taxon>
        <taxon>ecological metagenomes</taxon>
    </lineage>
</organism>
<protein>
    <submittedName>
        <fullName evidence="1">Uncharacterized protein</fullName>
    </submittedName>
</protein>
<name>A0A382PUS6_9ZZZZ</name>
<reference evidence="1" key="1">
    <citation type="submission" date="2018-05" db="EMBL/GenBank/DDBJ databases">
        <authorList>
            <person name="Lanie J.A."/>
            <person name="Ng W.-L."/>
            <person name="Kazmierczak K.M."/>
            <person name="Andrzejewski T.M."/>
            <person name="Davidsen T.M."/>
            <person name="Wayne K.J."/>
            <person name="Tettelin H."/>
            <person name="Glass J.I."/>
            <person name="Rusch D."/>
            <person name="Podicherti R."/>
            <person name="Tsui H.-C.T."/>
            <person name="Winkler M.E."/>
        </authorList>
    </citation>
    <scope>NUCLEOTIDE SEQUENCE</scope>
</reference>
<dbReference type="AlphaFoldDB" id="A0A382PUS6"/>
<evidence type="ECO:0000313" key="1">
    <source>
        <dbReference type="EMBL" id="SVC75802.1"/>
    </source>
</evidence>
<accession>A0A382PUS6</accession>
<gene>
    <name evidence="1" type="ORF">METZ01_LOCUS328656</name>
</gene>